<keyword evidence="3 4" id="KW-0560">Oxidoreductase</keyword>
<dbReference type="InterPro" id="IPR013785">
    <property type="entry name" value="Aldolase_TIM"/>
</dbReference>
<dbReference type="AlphaFoldDB" id="A0A6J4UI14"/>
<gene>
    <name evidence="4" type="ORF">AVDCRST_MAG18-310</name>
</gene>
<dbReference type="GO" id="GO:0018580">
    <property type="term" value="F:nitronate monooxygenase activity"/>
    <property type="evidence" value="ECO:0007669"/>
    <property type="project" value="InterPro"/>
</dbReference>
<dbReference type="GO" id="GO:0004318">
    <property type="term" value="F:enoyl-[acyl-carrier-protein] reductase (NADH) activity"/>
    <property type="evidence" value="ECO:0007669"/>
    <property type="project" value="UniProtKB-EC"/>
</dbReference>
<evidence type="ECO:0000256" key="2">
    <source>
        <dbReference type="ARBA" id="ARBA00022643"/>
    </source>
</evidence>
<evidence type="ECO:0000256" key="3">
    <source>
        <dbReference type="ARBA" id="ARBA00023002"/>
    </source>
</evidence>
<name>A0A6J4UI14_9BACT</name>
<dbReference type="EMBL" id="CADCWN010000022">
    <property type="protein sequence ID" value="CAA9550928.1"/>
    <property type="molecule type" value="Genomic_DNA"/>
</dbReference>
<sequence>MLRTPLCDALGIAHPICQAGMANYTSPELVAAVSRAGGLGVHGTLDRPPEALQAVLRATRDLLDGEPFGVNLVLSRLDEAAFAVCLAERVPIYCFSWGDPGPWVRQVRASGARVIAQVTTVAEVPTALAAGVDAIVAQGTEGGGHSGFVPLAQLLPAVAAAAGGTPVLAAGGIVDGHGLAAALALGAAGGWLGTRFLATPEAPISPAWQAAILAARAGDTIHTEAFDRLWGRPWPGARVRALRNRFTDEWAGREEALLASRDAVQRAVWRAEREDDPSLFALMAGSGVGAIREISPAGELVRSIVAQAEATIARLAGFTAPRPRERRGIAP</sequence>
<dbReference type="Pfam" id="PF03060">
    <property type="entry name" value="NMO"/>
    <property type="match status" value="2"/>
</dbReference>
<dbReference type="PANTHER" id="PTHR32332:SF20">
    <property type="entry name" value="2-NITROPROPANE DIOXYGENASE-LIKE PROTEIN"/>
    <property type="match status" value="1"/>
</dbReference>
<protein>
    <submittedName>
        <fullName evidence="4">Enoyl-[acyl-carrier-protein] reductase [FMN]</fullName>
        <ecNumber evidence="4">1.3.1.9</ecNumber>
    </submittedName>
</protein>
<dbReference type="InterPro" id="IPR004136">
    <property type="entry name" value="NMO"/>
</dbReference>
<evidence type="ECO:0000313" key="4">
    <source>
        <dbReference type="EMBL" id="CAA9550928.1"/>
    </source>
</evidence>
<organism evidence="4">
    <name type="scientific">uncultured Thermomicrobiales bacterium</name>
    <dbReference type="NCBI Taxonomy" id="1645740"/>
    <lineage>
        <taxon>Bacteria</taxon>
        <taxon>Pseudomonadati</taxon>
        <taxon>Thermomicrobiota</taxon>
        <taxon>Thermomicrobia</taxon>
        <taxon>Thermomicrobiales</taxon>
        <taxon>environmental samples</taxon>
    </lineage>
</organism>
<dbReference type="PANTHER" id="PTHR32332">
    <property type="entry name" value="2-NITROPROPANE DIOXYGENASE"/>
    <property type="match status" value="1"/>
</dbReference>
<dbReference type="Gene3D" id="3.20.20.70">
    <property type="entry name" value="Aldolase class I"/>
    <property type="match status" value="1"/>
</dbReference>
<reference evidence="4" key="1">
    <citation type="submission" date="2020-02" db="EMBL/GenBank/DDBJ databases">
        <authorList>
            <person name="Meier V. D."/>
        </authorList>
    </citation>
    <scope>NUCLEOTIDE SEQUENCE</scope>
    <source>
        <strain evidence="4">AVDCRST_MAG18</strain>
    </source>
</reference>
<evidence type="ECO:0000256" key="1">
    <source>
        <dbReference type="ARBA" id="ARBA00022630"/>
    </source>
</evidence>
<proteinExistence type="predicted"/>
<dbReference type="CDD" id="cd04730">
    <property type="entry name" value="NPD_like"/>
    <property type="match status" value="1"/>
</dbReference>
<keyword evidence="1" id="KW-0285">Flavoprotein</keyword>
<dbReference type="SUPFAM" id="SSF51412">
    <property type="entry name" value="Inosine monophosphate dehydrogenase (IMPDH)"/>
    <property type="match status" value="1"/>
</dbReference>
<accession>A0A6J4UI14</accession>
<dbReference type="EC" id="1.3.1.9" evidence="4"/>
<keyword evidence="2" id="KW-0288">FMN</keyword>